<feature type="non-terminal residue" evidence="1">
    <location>
        <position position="1"/>
    </location>
</feature>
<reference evidence="1 2" key="1">
    <citation type="submission" date="2011-02" db="EMBL/GenBank/DDBJ databases">
        <title>The Genome Sequence of Sphaeroforma arctica JP610.</title>
        <authorList>
            <consortium name="The Broad Institute Genome Sequencing Platform"/>
            <person name="Russ C."/>
            <person name="Cuomo C."/>
            <person name="Young S.K."/>
            <person name="Zeng Q."/>
            <person name="Gargeya S."/>
            <person name="Alvarado L."/>
            <person name="Berlin A."/>
            <person name="Chapman S.B."/>
            <person name="Chen Z."/>
            <person name="Freedman E."/>
            <person name="Gellesch M."/>
            <person name="Goldberg J."/>
            <person name="Griggs A."/>
            <person name="Gujja S."/>
            <person name="Heilman E."/>
            <person name="Heiman D."/>
            <person name="Howarth C."/>
            <person name="Mehta T."/>
            <person name="Neiman D."/>
            <person name="Pearson M."/>
            <person name="Roberts A."/>
            <person name="Saif S."/>
            <person name="Shea T."/>
            <person name="Shenoy N."/>
            <person name="Sisk P."/>
            <person name="Stolte C."/>
            <person name="Sykes S."/>
            <person name="White J."/>
            <person name="Yandava C."/>
            <person name="Burger G."/>
            <person name="Gray M.W."/>
            <person name="Holland P.W.H."/>
            <person name="King N."/>
            <person name="Lang F.B.F."/>
            <person name="Roger A.J."/>
            <person name="Ruiz-Trillo I."/>
            <person name="Haas B."/>
            <person name="Nusbaum C."/>
            <person name="Birren B."/>
        </authorList>
    </citation>
    <scope>NUCLEOTIDE SEQUENCE [LARGE SCALE GENOMIC DNA]</scope>
    <source>
        <strain evidence="1 2">JP610</strain>
    </source>
</reference>
<protein>
    <submittedName>
        <fullName evidence="1">Uncharacterized protein</fullName>
    </submittedName>
</protein>
<dbReference type="EMBL" id="KQ245404">
    <property type="protein sequence ID" value="KNC73603.1"/>
    <property type="molecule type" value="Genomic_DNA"/>
</dbReference>
<organism evidence="1 2">
    <name type="scientific">Sphaeroforma arctica JP610</name>
    <dbReference type="NCBI Taxonomy" id="667725"/>
    <lineage>
        <taxon>Eukaryota</taxon>
        <taxon>Ichthyosporea</taxon>
        <taxon>Ichthyophonida</taxon>
        <taxon>Sphaeroforma</taxon>
    </lineage>
</organism>
<proteinExistence type="predicted"/>
<name>A0A0L0FC09_9EUKA</name>
<dbReference type="Proteomes" id="UP000054560">
    <property type="component" value="Unassembled WGS sequence"/>
</dbReference>
<dbReference type="AlphaFoldDB" id="A0A0L0FC09"/>
<dbReference type="RefSeq" id="XP_014147505.1">
    <property type="nucleotide sequence ID" value="XM_014292030.1"/>
</dbReference>
<sequence>SAEATIGITLDELRDKSLHTAFVSAQRNNMLRLLSSGRTMTSVHATFEKSGYEVILNISGFEGKASTVVCMADKTKEMDLTHQLNSIEEIVSTMSDISFNGMAEIDADGILLAMNPRLEKYNQYNNTLVIAVKVVVV</sequence>
<evidence type="ECO:0000313" key="2">
    <source>
        <dbReference type="Proteomes" id="UP000054560"/>
    </source>
</evidence>
<evidence type="ECO:0000313" key="1">
    <source>
        <dbReference type="EMBL" id="KNC73603.1"/>
    </source>
</evidence>
<accession>A0A0L0FC09</accession>
<keyword evidence="2" id="KW-1185">Reference proteome</keyword>
<dbReference type="GeneID" id="25914342"/>
<gene>
    <name evidence="1" type="ORF">SARC_13838</name>
</gene>